<dbReference type="Gene3D" id="2.60.120.10">
    <property type="entry name" value="Jelly Rolls"/>
    <property type="match status" value="1"/>
</dbReference>
<dbReference type="Proteomes" id="UP001649230">
    <property type="component" value="Chromosome"/>
</dbReference>
<proteinExistence type="inferred from homology"/>
<dbReference type="InterPro" id="IPR014710">
    <property type="entry name" value="RmlC-like_jellyroll"/>
</dbReference>
<dbReference type="Pfam" id="PF02678">
    <property type="entry name" value="Pirin"/>
    <property type="match status" value="1"/>
</dbReference>
<accession>A0ABY3SJI3</accession>
<protein>
    <submittedName>
        <fullName evidence="4">Pirin family protein</fullName>
    </submittedName>
</protein>
<dbReference type="PANTHER" id="PTHR13903">
    <property type="entry name" value="PIRIN-RELATED"/>
    <property type="match status" value="1"/>
</dbReference>
<organism evidence="4 5">
    <name type="scientific">Paenibacillus hexagrammi</name>
    <dbReference type="NCBI Taxonomy" id="2908839"/>
    <lineage>
        <taxon>Bacteria</taxon>
        <taxon>Bacillati</taxon>
        <taxon>Bacillota</taxon>
        <taxon>Bacilli</taxon>
        <taxon>Bacillales</taxon>
        <taxon>Paenibacillaceae</taxon>
        <taxon>Paenibacillus</taxon>
    </lineage>
</organism>
<dbReference type="EMBL" id="CP090978">
    <property type="protein sequence ID" value="UJF33540.1"/>
    <property type="molecule type" value="Genomic_DNA"/>
</dbReference>
<evidence type="ECO:0000259" key="3">
    <source>
        <dbReference type="Pfam" id="PF02678"/>
    </source>
</evidence>
<name>A0ABY3SJI3_9BACL</name>
<gene>
    <name evidence="4" type="ORF">L0M14_29265</name>
</gene>
<evidence type="ECO:0000313" key="4">
    <source>
        <dbReference type="EMBL" id="UJF33540.1"/>
    </source>
</evidence>
<dbReference type="InterPro" id="IPR012093">
    <property type="entry name" value="Pirin"/>
</dbReference>
<keyword evidence="5" id="KW-1185">Reference proteome</keyword>
<dbReference type="InterPro" id="IPR011051">
    <property type="entry name" value="RmlC_Cupin_sf"/>
</dbReference>
<evidence type="ECO:0000256" key="1">
    <source>
        <dbReference type="ARBA" id="ARBA00008416"/>
    </source>
</evidence>
<dbReference type="PIRSF" id="PIRSF006232">
    <property type="entry name" value="Pirin"/>
    <property type="match status" value="1"/>
</dbReference>
<feature type="domain" description="Pirin N-terminal" evidence="3">
    <location>
        <begin position="1"/>
        <end position="61"/>
    </location>
</feature>
<dbReference type="InterPro" id="IPR003829">
    <property type="entry name" value="Pirin_N_dom"/>
</dbReference>
<evidence type="ECO:0000256" key="2">
    <source>
        <dbReference type="RuleBase" id="RU003457"/>
    </source>
</evidence>
<sequence length="198" mass="21123">MHPHKAFEIMTYVIGGTVEHRDSLGTLQTVSAGGAQVMQAGSGIYHGEAFRGGSAEGLQIWFEPHLSEAVKHPATYNQYDHEQFPTKAQEGTSLKTVIGEGSPVHIQTEARMYDIQLDPGAKYSYPLSEGALVAFLAIRGSGEAVTGNDAAVPIAHKDFAVAKADASGESLSLTAGEEGLRVVAIELPEKPGYPLYRK</sequence>
<evidence type="ECO:0000313" key="5">
    <source>
        <dbReference type="Proteomes" id="UP001649230"/>
    </source>
</evidence>
<reference evidence="4 5" key="1">
    <citation type="journal article" date="2024" name="Int. J. Syst. Evol. Microbiol.">
        <title>Paenibacillus hexagrammi sp. nov., a novel bacterium isolated from the gut content of Hexagrammos agrammus.</title>
        <authorList>
            <person name="Jung H.K."/>
            <person name="Kim D.G."/>
            <person name="Zin H."/>
            <person name="Park J."/>
            <person name="Jung H."/>
            <person name="Kim Y.O."/>
            <person name="Kong H.J."/>
            <person name="Kim J.W."/>
            <person name="Kim Y.S."/>
        </authorList>
    </citation>
    <scope>NUCLEOTIDE SEQUENCE [LARGE SCALE GENOMIC DNA]</scope>
    <source>
        <strain evidence="4 5">YPD9-1</strain>
    </source>
</reference>
<comment type="similarity">
    <text evidence="1 2">Belongs to the pirin family.</text>
</comment>
<dbReference type="RefSeq" id="WP_235119910.1">
    <property type="nucleotide sequence ID" value="NZ_CP090978.1"/>
</dbReference>
<dbReference type="PANTHER" id="PTHR13903:SF8">
    <property type="entry name" value="PIRIN"/>
    <property type="match status" value="1"/>
</dbReference>
<dbReference type="SUPFAM" id="SSF51182">
    <property type="entry name" value="RmlC-like cupins"/>
    <property type="match status" value="1"/>
</dbReference>